<feature type="signal peptide" evidence="3">
    <location>
        <begin position="1"/>
        <end position="19"/>
    </location>
</feature>
<feature type="transmembrane region" description="Helical" evidence="2">
    <location>
        <begin position="540"/>
        <end position="564"/>
    </location>
</feature>
<evidence type="ECO:0000256" key="2">
    <source>
        <dbReference type="SAM" id="Phobius"/>
    </source>
</evidence>
<gene>
    <name evidence="4" type="ORF">UA08_01241</name>
</gene>
<dbReference type="InterPro" id="IPR039535">
    <property type="entry name" value="ASST-like"/>
</dbReference>
<keyword evidence="2" id="KW-0472">Membrane</keyword>
<dbReference type="RefSeq" id="XP_020122739.1">
    <property type="nucleotide sequence ID" value="XM_020260884.1"/>
</dbReference>
<keyword evidence="5" id="KW-1185">Reference proteome</keyword>
<feature type="region of interest" description="Disordered" evidence="1">
    <location>
        <begin position="617"/>
        <end position="645"/>
    </location>
</feature>
<feature type="compositionally biased region" description="Acidic residues" evidence="1">
    <location>
        <begin position="619"/>
        <end position="630"/>
    </location>
</feature>
<dbReference type="OrthoDB" id="5427350at2759"/>
<dbReference type="PANTHER" id="PTHR35340">
    <property type="entry name" value="PQQ ENZYME REPEAT PROTEIN-RELATED"/>
    <property type="match status" value="1"/>
</dbReference>
<keyword evidence="3" id="KW-0732">Signal</keyword>
<evidence type="ECO:0000313" key="5">
    <source>
        <dbReference type="Proteomes" id="UP000214365"/>
    </source>
</evidence>
<keyword evidence="2" id="KW-1133">Transmembrane helix</keyword>
<protein>
    <recommendedName>
        <fullName evidence="6">ASST-domain-containing protein</fullName>
    </recommendedName>
</protein>
<name>A0A1Q5Q9W6_TALAT</name>
<dbReference type="GeneID" id="31000996"/>
<accession>A0A1Q5Q9W6</accession>
<dbReference type="PANTHER" id="PTHR35340:SF5">
    <property type="entry name" value="ASST-DOMAIN-CONTAINING PROTEIN"/>
    <property type="match status" value="1"/>
</dbReference>
<sequence length="645" mass="72348">MGAFPSFFALLLFFLCAHADVDAYYQSTKFETGQAGKWPTQRFKSSRAIAPVLDFVQYGQACRDGLYTFIAPRGDSVSSAGPMILDQDGHLVWTEVRGQTYGMDMQTYKGENFVTFWTGDDTIVGHGQGSYYMLNSNYQPQYVFRGANGLRGDLHEFHITVNDTAVYTIYDKIPADLSSVGGPKKGWLWDGTFQEVDVETGELLFQWRASQHLPFDEAYRSREGHGNHASDPWDFFHINSIDKDEKGNFLISSRNYFSLTYIDGRTGKIIWKLGGKANMFKDLSDGAATNMSWQHHARWRDGGKSITLFDNSGRGEGAPIHPSRGLWIDVDQENMTAKVRGQYWNPTPISSQSQGSVQLLENGNVLVGYGFNAAWTEFNPDGEAVCEVHMGPKKFFDQGHVISYRAFKYPWVGKPTSNPDWVVLDKKGNTGYVSWNGATEVKTWILEGSNAAKPEHDTGPFVFLSAMPKTGFETTVSIPEGNIYKQLRVVGLDKLGNQLGASRFVEVEASNSTTDDSEDFPIIEDGNKSGHDSDKRMLRFIFFLVGFITCAGTCGFVIASNWAIRAYYFRRQNGSPARGNWWNNLRFGRVKSGDDDHDDDIEDLCSEMNELIAAHADEFELGDDDSQEDIEERRAEDGEMDEGNI</sequence>
<dbReference type="AlphaFoldDB" id="A0A1Q5Q9W6"/>
<feature type="chain" id="PRO_5012999373" description="ASST-domain-containing protein" evidence="3">
    <location>
        <begin position="20"/>
        <end position="645"/>
    </location>
</feature>
<comment type="caution">
    <text evidence="4">The sequence shown here is derived from an EMBL/GenBank/DDBJ whole genome shotgun (WGS) entry which is preliminary data.</text>
</comment>
<dbReference type="InterPro" id="IPR053143">
    <property type="entry name" value="Arylsulfate_ST"/>
</dbReference>
<keyword evidence="2" id="KW-0812">Transmembrane</keyword>
<dbReference type="STRING" id="1441469.A0A1Q5Q9W6"/>
<dbReference type="Pfam" id="PF14269">
    <property type="entry name" value="Arylsulfotran_2"/>
    <property type="match status" value="1"/>
</dbReference>
<evidence type="ECO:0000256" key="1">
    <source>
        <dbReference type="SAM" id="MobiDB-lite"/>
    </source>
</evidence>
<organism evidence="4 5">
    <name type="scientific">Talaromyces atroroseus</name>
    <dbReference type="NCBI Taxonomy" id="1441469"/>
    <lineage>
        <taxon>Eukaryota</taxon>
        <taxon>Fungi</taxon>
        <taxon>Dikarya</taxon>
        <taxon>Ascomycota</taxon>
        <taxon>Pezizomycotina</taxon>
        <taxon>Eurotiomycetes</taxon>
        <taxon>Eurotiomycetidae</taxon>
        <taxon>Eurotiales</taxon>
        <taxon>Trichocomaceae</taxon>
        <taxon>Talaromyces</taxon>
        <taxon>Talaromyces sect. Trachyspermi</taxon>
    </lineage>
</organism>
<proteinExistence type="predicted"/>
<reference evidence="4 5" key="1">
    <citation type="submission" date="2015-06" db="EMBL/GenBank/DDBJ databases">
        <title>Talaromyces atroroseus IBT 11181 draft genome.</title>
        <authorList>
            <person name="Rasmussen K.B."/>
            <person name="Rasmussen S."/>
            <person name="Petersen B."/>
            <person name="Sicheritz-Ponten T."/>
            <person name="Mortensen U.H."/>
            <person name="Thrane U."/>
        </authorList>
    </citation>
    <scope>NUCLEOTIDE SEQUENCE [LARGE SCALE GENOMIC DNA]</scope>
    <source>
        <strain evidence="4 5">IBT 11181</strain>
    </source>
</reference>
<evidence type="ECO:0000256" key="3">
    <source>
        <dbReference type="SAM" id="SignalP"/>
    </source>
</evidence>
<evidence type="ECO:0008006" key="6">
    <source>
        <dbReference type="Google" id="ProtNLM"/>
    </source>
</evidence>
<dbReference type="EMBL" id="LFMY01000002">
    <property type="protein sequence ID" value="OKL62618.1"/>
    <property type="molecule type" value="Genomic_DNA"/>
</dbReference>
<dbReference type="Proteomes" id="UP000214365">
    <property type="component" value="Unassembled WGS sequence"/>
</dbReference>
<evidence type="ECO:0000313" key="4">
    <source>
        <dbReference type="EMBL" id="OKL62618.1"/>
    </source>
</evidence>